<dbReference type="InterPro" id="IPR016161">
    <property type="entry name" value="Ald_DH/histidinol_DH"/>
</dbReference>
<evidence type="ECO:0000313" key="5">
    <source>
        <dbReference type="Proteomes" id="UP001172743"/>
    </source>
</evidence>
<sequence>MKVLLQEAIENLLNNVQDELGVVHQFIGGKYIAGEKKGDVIFQYDGQPVFTFYKSSIQDVEEAISLAEQALPSMKKLTLFERAEILSKTADILQEHIDSIAKIIVYETSKTLKDAKGEMTRAISTFRFSAEATKNLHGETLPLDAMSGVGKRLSFIIHEPIGVVGAITGFNFPILLAAHKLGPAFGAGNTVVLKPSPGTPISSIVLAWVLQQAGLPMGALSVVNGDVEVGEAIVKDPRIAVISFTGSSLIGRKISQQAEYKKVLLELGSNAATVIDSVENLEEVAEKLVMGGFGANGQSCISVQRIIVNKQLSKELTELLKNKVSLLKVGNPFAEETNVSALFTKDANQRIQEWIEEALNDGANLEVGGKIENQIFLPTLLSKVSPEMRVFKEEIFGPVILVTTYESFNEAIELVNDSRYGLQVGVYTTNLPNALKAIDEIKAGSVHINEISNFRPDHMPYGGYKESGIGKEGPQSVLEELTNKKVVSFKL</sequence>
<evidence type="ECO:0000256" key="1">
    <source>
        <dbReference type="ARBA" id="ARBA00009986"/>
    </source>
</evidence>
<comment type="caution">
    <text evidence="4">The sequence shown here is derived from an EMBL/GenBank/DDBJ whole genome shotgun (WGS) entry which is preliminary data.</text>
</comment>
<keyword evidence="5" id="KW-1185">Reference proteome</keyword>
<dbReference type="PANTHER" id="PTHR42991">
    <property type="entry name" value="ALDEHYDE DEHYDROGENASE"/>
    <property type="match status" value="1"/>
</dbReference>
<evidence type="ECO:0000256" key="2">
    <source>
        <dbReference type="ARBA" id="ARBA00023002"/>
    </source>
</evidence>
<protein>
    <submittedName>
        <fullName evidence="4">Aldehyde dehydrogenase family protein</fullName>
    </submittedName>
</protein>
<dbReference type="Proteomes" id="UP001172743">
    <property type="component" value="Unassembled WGS sequence"/>
</dbReference>
<organism evidence="4 5">
    <name type="scientific">Ureibacillus aquaedulcis</name>
    <dbReference type="NCBI Taxonomy" id="3058421"/>
    <lineage>
        <taxon>Bacteria</taxon>
        <taxon>Bacillati</taxon>
        <taxon>Bacillota</taxon>
        <taxon>Bacilli</taxon>
        <taxon>Bacillales</taxon>
        <taxon>Caryophanaceae</taxon>
        <taxon>Ureibacillus</taxon>
    </lineage>
</organism>
<dbReference type="InterPro" id="IPR016162">
    <property type="entry name" value="Ald_DH_N"/>
</dbReference>
<keyword evidence="2" id="KW-0560">Oxidoreductase</keyword>
<dbReference type="Gene3D" id="3.40.605.10">
    <property type="entry name" value="Aldehyde Dehydrogenase, Chain A, domain 1"/>
    <property type="match status" value="1"/>
</dbReference>
<evidence type="ECO:0000313" key="4">
    <source>
        <dbReference type="EMBL" id="MDN4495585.1"/>
    </source>
</evidence>
<proteinExistence type="inferred from homology"/>
<dbReference type="SUPFAM" id="SSF53720">
    <property type="entry name" value="ALDH-like"/>
    <property type="match status" value="1"/>
</dbReference>
<name>A0ABT8GVZ8_9BACL</name>
<dbReference type="Pfam" id="PF00171">
    <property type="entry name" value="Aldedh"/>
    <property type="match status" value="1"/>
</dbReference>
<comment type="similarity">
    <text evidence="1">Belongs to the aldehyde dehydrogenase family.</text>
</comment>
<dbReference type="EMBL" id="JAUHTQ010000026">
    <property type="protein sequence ID" value="MDN4495585.1"/>
    <property type="molecule type" value="Genomic_DNA"/>
</dbReference>
<dbReference type="InterPro" id="IPR015590">
    <property type="entry name" value="Aldehyde_DH_dom"/>
</dbReference>
<feature type="domain" description="Aldehyde dehydrogenase" evidence="3">
    <location>
        <begin position="36"/>
        <end position="487"/>
    </location>
</feature>
<gene>
    <name evidence="4" type="ORF">QYB95_18760</name>
</gene>
<dbReference type="InterPro" id="IPR016163">
    <property type="entry name" value="Ald_DH_C"/>
</dbReference>
<dbReference type="Gene3D" id="3.40.309.10">
    <property type="entry name" value="Aldehyde Dehydrogenase, Chain A, domain 2"/>
    <property type="match status" value="1"/>
</dbReference>
<accession>A0ABT8GVZ8</accession>
<reference evidence="4" key="1">
    <citation type="submission" date="2023-07" db="EMBL/GenBank/DDBJ databases">
        <title>Ureibacillus sp. isolated from freshwater well.</title>
        <authorList>
            <person name="Kirdat K."/>
            <person name="Bhatt A."/>
            <person name="Teware R."/>
            <person name="Bhavsar Y."/>
            <person name="Yadav A."/>
        </authorList>
    </citation>
    <scope>NUCLEOTIDE SEQUENCE</scope>
    <source>
        <strain evidence="4">BA0131</strain>
    </source>
</reference>
<evidence type="ECO:0000259" key="3">
    <source>
        <dbReference type="Pfam" id="PF00171"/>
    </source>
</evidence>
<dbReference type="InterPro" id="IPR051020">
    <property type="entry name" value="ALDH-related_metabolic_enz"/>
</dbReference>
<dbReference type="PANTHER" id="PTHR42991:SF1">
    <property type="entry name" value="ALDEHYDE DEHYDROGENASE"/>
    <property type="match status" value="1"/>
</dbReference>
<dbReference type="RefSeq" id="WP_301139895.1">
    <property type="nucleotide sequence ID" value="NZ_JAUHTQ010000026.1"/>
</dbReference>